<organism evidence="10 11">
    <name type="scientific">Candidatus Enterococcus myersii</name>
    <dbReference type="NCBI Taxonomy" id="2815322"/>
    <lineage>
        <taxon>Bacteria</taxon>
        <taxon>Bacillati</taxon>
        <taxon>Bacillota</taxon>
        <taxon>Bacilli</taxon>
        <taxon>Lactobacillales</taxon>
        <taxon>Enterococcaceae</taxon>
        <taxon>Enterococcus</taxon>
    </lineage>
</organism>
<dbReference type="InterPro" id="IPR051088">
    <property type="entry name" value="PTS_Sugar-EIIC/EIIB"/>
</dbReference>
<evidence type="ECO:0000256" key="7">
    <source>
        <dbReference type="ARBA" id="ARBA00023136"/>
    </source>
</evidence>
<dbReference type="Proteomes" id="UP000664256">
    <property type="component" value="Unassembled WGS sequence"/>
</dbReference>
<evidence type="ECO:0000256" key="6">
    <source>
        <dbReference type="ARBA" id="ARBA00022989"/>
    </source>
</evidence>
<comment type="subcellular location">
    <subcellularLocation>
        <location evidence="1">Cell membrane</location>
        <topology evidence="1">Multi-pass membrane protein</topology>
    </subcellularLocation>
</comment>
<feature type="transmembrane region" description="Helical" evidence="8">
    <location>
        <begin position="36"/>
        <end position="53"/>
    </location>
</feature>
<feature type="transmembrane region" description="Helical" evidence="8">
    <location>
        <begin position="264"/>
        <end position="283"/>
    </location>
</feature>
<keyword evidence="4 10" id="KW-0762">Sugar transport</keyword>
<evidence type="ECO:0000256" key="4">
    <source>
        <dbReference type="ARBA" id="ARBA00022597"/>
    </source>
</evidence>
<evidence type="ECO:0000259" key="9">
    <source>
        <dbReference type="PROSITE" id="PS51105"/>
    </source>
</evidence>
<keyword evidence="7 8" id="KW-0472">Membrane</keyword>
<name>A0ABS3H5K2_9ENTE</name>
<keyword evidence="11" id="KW-1185">Reference proteome</keyword>
<evidence type="ECO:0000313" key="10">
    <source>
        <dbReference type="EMBL" id="MBO0448403.1"/>
    </source>
</evidence>
<dbReference type="EMBL" id="JAFLVT010000004">
    <property type="protein sequence ID" value="MBO0448403.1"/>
    <property type="molecule type" value="Genomic_DNA"/>
</dbReference>
<keyword evidence="2" id="KW-0813">Transport</keyword>
<keyword evidence="6 8" id="KW-1133">Transmembrane helix</keyword>
<feature type="domain" description="PTS EIIC type-3" evidence="9">
    <location>
        <begin position="13"/>
        <end position="387"/>
    </location>
</feature>
<sequence>MNLDHINQVVGKLQTKIIPILGKIEGNQVFKSMKKTFLYLNYVLLISSVLAILKLINEHFIHQQQIADLSSKLLLLLMDNFGWLFLGILCFLMFQEKGKFHYYLCSAILYLLFSSKDLNLLSISKIESLFFALLALLCSVIIVTGYQLLLRKIKKITKMHMEFLDNILLMIYFSLIFITVYQLLSQIKDNNLGEILGWLNIDNPLMVFVIVFFEMLLWYMGINGYGILSPVVLLFAISNLNANFQSIAIGATPQFIFTPNFWDYFLSVTGSGITGAIVILSLLSKKTTLKKIGQTAVSGTWFSVSEPIVFGIPVVMNSYFFIPFVIGTPILGVIQWFVFKFGWVSIPTYFVADLPLPFSSFFATMDWRSLILTAATIVVATLMYWPFYKAFEKNYVEKTNSDKYQDLDLDF</sequence>
<gene>
    <name evidence="10" type="ORF">JZO76_02535</name>
</gene>
<evidence type="ECO:0000256" key="5">
    <source>
        <dbReference type="ARBA" id="ARBA00022692"/>
    </source>
</evidence>
<comment type="caution">
    <text evidence="10">The sequence shown here is derived from an EMBL/GenBank/DDBJ whole genome shotgun (WGS) entry which is preliminary data.</text>
</comment>
<feature type="transmembrane region" description="Helical" evidence="8">
    <location>
        <begin position="129"/>
        <end position="151"/>
    </location>
</feature>
<dbReference type="PROSITE" id="PS51105">
    <property type="entry name" value="PTS_EIIC_TYPE_3"/>
    <property type="match status" value="1"/>
</dbReference>
<feature type="transmembrane region" description="Helical" evidence="8">
    <location>
        <begin position="73"/>
        <end position="94"/>
    </location>
</feature>
<dbReference type="PANTHER" id="PTHR33989:SF4">
    <property type="entry name" value="PTS SYSTEM N,N'-DIACETYLCHITOBIOSE-SPECIFIC EIIC COMPONENT"/>
    <property type="match status" value="1"/>
</dbReference>
<dbReference type="RefSeq" id="WP_206902608.1">
    <property type="nucleotide sequence ID" value="NZ_JAFLVT010000004.1"/>
</dbReference>
<feature type="transmembrane region" description="Helical" evidence="8">
    <location>
        <begin position="227"/>
        <end position="244"/>
    </location>
</feature>
<dbReference type="InterPro" id="IPR003352">
    <property type="entry name" value="PTS_EIIC"/>
</dbReference>
<feature type="transmembrane region" description="Helical" evidence="8">
    <location>
        <begin position="320"/>
        <end position="339"/>
    </location>
</feature>
<dbReference type="Pfam" id="PF02378">
    <property type="entry name" value="PTS_EIIC"/>
    <property type="match status" value="1"/>
</dbReference>
<evidence type="ECO:0000313" key="11">
    <source>
        <dbReference type="Proteomes" id="UP000664256"/>
    </source>
</evidence>
<accession>A0ABS3H5K2</accession>
<reference evidence="10 11" key="1">
    <citation type="submission" date="2021-03" db="EMBL/GenBank/DDBJ databases">
        <title>Enterococcal diversity collection.</title>
        <authorList>
            <person name="Gilmore M.S."/>
            <person name="Schwartzman J."/>
            <person name="Van Tyne D."/>
            <person name="Martin M."/>
            <person name="Earl A.M."/>
            <person name="Manson A.L."/>
            <person name="Straub T."/>
            <person name="Salamzade R."/>
            <person name="Saavedra J."/>
            <person name="Lebreton F."/>
            <person name="Prichula J."/>
            <person name="Schaufler K."/>
            <person name="Gaca A."/>
            <person name="Sgardioli B."/>
            <person name="Wagenaar J."/>
            <person name="Strong T."/>
        </authorList>
    </citation>
    <scope>NUCLEOTIDE SEQUENCE [LARGE SCALE GENOMIC DNA]</scope>
    <source>
        <strain evidence="10 11">MJM12</strain>
    </source>
</reference>
<proteinExistence type="predicted"/>
<protein>
    <submittedName>
        <fullName evidence="10">PTS sugar transporter subunit IIC</fullName>
    </submittedName>
</protein>
<evidence type="ECO:0000256" key="1">
    <source>
        <dbReference type="ARBA" id="ARBA00004651"/>
    </source>
</evidence>
<evidence type="ECO:0000256" key="3">
    <source>
        <dbReference type="ARBA" id="ARBA00022475"/>
    </source>
</evidence>
<keyword evidence="5 8" id="KW-0812">Transmembrane</keyword>
<evidence type="ECO:0000256" key="2">
    <source>
        <dbReference type="ARBA" id="ARBA00022448"/>
    </source>
</evidence>
<evidence type="ECO:0000256" key="8">
    <source>
        <dbReference type="SAM" id="Phobius"/>
    </source>
</evidence>
<dbReference type="PANTHER" id="PTHR33989">
    <property type="match status" value="1"/>
</dbReference>
<feature type="transmembrane region" description="Helical" evidence="8">
    <location>
        <begin position="163"/>
        <end position="184"/>
    </location>
</feature>
<keyword evidence="3" id="KW-1003">Cell membrane</keyword>
<feature type="transmembrane region" description="Helical" evidence="8">
    <location>
        <begin position="370"/>
        <end position="388"/>
    </location>
</feature>
<feature type="transmembrane region" description="Helical" evidence="8">
    <location>
        <begin position="204"/>
        <end position="220"/>
    </location>
</feature>
<dbReference type="InterPro" id="IPR004501">
    <property type="entry name" value="PTS_EIIC_3"/>
</dbReference>